<dbReference type="OrthoDB" id="9811244at2"/>
<proteinExistence type="predicted"/>
<keyword evidence="4" id="KW-0479">Metal-binding</keyword>
<evidence type="ECO:0000256" key="2">
    <source>
        <dbReference type="ARBA" id="ARBA00011738"/>
    </source>
</evidence>
<keyword evidence="3" id="KW-0963">Cytoplasm</keyword>
<evidence type="ECO:0000256" key="5">
    <source>
        <dbReference type="ARBA" id="ARBA00039938"/>
    </source>
</evidence>
<dbReference type="PANTHER" id="PTHR33677:SF4">
    <property type="entry name" value="COPPER-SENSING TRANSCRIPTIONAL REPRESSOR CSOR"/>
    <property type="match status" value="1"/>
</dbReference>
<evidence type="ECO:0000313" key="8">
    <source>
        <dbReference type="Proteomes" id="UP000284868"/>
    </source>
</evidence>
<evidence type="ECO:0000256" key="4">
    <source>
        <dbReference type="ARBA" id="ARBA00022723"/>
    </source>
</evidence>
<dbReference type="Gene3D" id="1.20.58.1000">
    <property type="entry name" value="Metal-sensitive repressor, helix protomer"/>
    <property type="match status" value="1"/>
</dbReference>
<dbReference type="GO" id="GO:0003677">
    <property type="term" value="F:DNA binding"/>
    <property type="evidence" value="ECO:0007669"/>
    <property type="project" value="InterPro"/>
</dbReference>
<comment type="subunit">
    <text evidence="2">Homodimer.</text>
</comment>
<dbReference type="GO" id="GO:0046872">
    <property type="term" value="F:metal ion binding"/>
    <property type="evidence" value="ECO:0007669"/>
    <property type="project" value="UniProtKB-KW"/>
</dbReference>
<comment type="subcellular location">
    <subcellularLocation>
        <location evidence="1">Cytoplasm</location>
    </subcellularLocation>
</comment>
<dbReference type="GO" id="GO:0005737">
    <property type="term" value="C:cytoplasm"/>
    <property type="evidence" value="ECO:0007669"/>
    <property type="project" value="UniProtKB-SubCell"/>
</dbReference>
<dbReference type="InterPro" id="IPR003735">
    <property type="entry name" value="Metal_Tscrpt_repr"/>
</dbReference>
<keyword evidence="8" id="KW-1185">Reference proteome</keyword>
<evidence type="ECO:0000313" key="7">
    <source>
        <dbReference type="EMBL" id="RHM08670.1"/>
    </source>
</evidence>
<dbReference type="CDD" id="cd10159">
    <property type="entry name" value="CsoR-like_DUF156_2"/>
    <property type="match status" value="1"/>
</dbReference>
<dbReference type="InterPro" id="IPR038390">
    <property type="entry name" value="Metal_Tscrpt_repr_sf"/>
</dbReference>
<comment type="caution">
    <text evidence="7">The sequence shown here is derived from an EMBL/GenBank/DDBJ whole genome shotgun (WGS) entry which is preliminary data.</text>
</comment>
<dbReference type="EMBL" id="QRPK01000045">
    <property type="protein sequence ID" value="RHM08670.1"/>
    <property type="molecule type" value="Genomic_DNA"/>
</dbReference>
<dbReference type="AlphaFoldDB" id="A0A415P7G4"/>
<dbReference type="GO" id="GO:0045892">
    <property type="term" value="P:negative regulation of DNA-templated transcription"/>
    <property type="evidence" value="ECO:0007669"/>
    <property type="project" value="UniProtKB-ARBA"/>
</dbReference>
<dbReference type="PANTHER" id="PTHR33677">
    <property type="entry name" value="TRANSCRIPTIONAL REPRESSOR FRMR-RELATED"/>
    <property type="match status" value="1"/>
</dbReference>
<accession>A0A415P7G4</accession>
<dbReference type="Proteomes" id="UP000284868">
    <property type="component" value="Unassembled WGS sequence"/>
</dbReference>
<gene>
    <name evidence="7" type="ORF">DWZ83_07950</name>
</gene>
<evidence type="ECO:0000256" key="6">
    <source>
        <dbReference type="ARBA" id="ARBA00041544"/>
    </source>
</evidence>
<organism evidence="7 8">
    <name type="scientific">Amedibacillus dolichus</name>
    <dbReference type="NCBI Taxonomy" id="31971"/>
    <lineage>
        <taxon>Bacteria</taxon>
        <taxon>Bacillati</taxon>
        <taxon>Bacillota</taxon>
        <taxon>Erysipelotrichia</taxon>
        <taxon>Erysipelotrichales</taxon>
        <taxon>Erysipelotrichaceae</taxon>
        <taxon>Amedibacillus</taxon>
    </lineage>
</organism>
<evidence type="ECO:0000256" key="3">
    <source>
        <dbReference type="ARBA" id="ARBA00022490"/>
    </source>
</evidence>
<protein>
    <recommendedName>
        <fullName evidence="5">Copper-sensing transcriptional repressor CsoR</fullName>
    </recommendedName>
    <alternativeName>
        <fullName evidence="6">Copper-sensitive operon repressor</fullName>
    </alternativeName>
</protein>
<sequence>MLSLYPIPMGREVDMAEEREQALITLKTARGQINGIIKMIEDGRYCMDISNQILAAASLLRKANVHVLSGHLHSCVKDAVKQGDVEEKLKEIEDTLKIILR</sequence>
<reference evidence="7 8" key="1">
    <citation type="submission" date="2018-08" db="EMBL/GenBank/DDBJ databases">
        <title>A genome reference for cultivated species of the human gut microbiota.</title>
        <authorList>
            <person name="Zou Y."/>
            <person name="Xue W."/>
            <person name="Luo G."/>
        </authorList>
    </citation>
    <scope>NUCLEOTIDE SEQUENCE [LARGE SCALE GENOMIC DNA]</scope>
    <source>
        <strain evidence="7 8">AF35-6BH</strain>
    </source>
</reference>
<evidence type="ECO:0000256" key="1">
    <source>
        <dbReference type="ARBA" id="ARBA00004496"/>
    </source>
</evidence>
<dbReference type="Pfam" id="PF02583">
    <property type="entry name" value="Trns_repr_metal"/>
    <property type="match status" value="1"/>
</dbReference>
<name>A0A415P7G4_9FIRM</name>